<evidence type="ECO:0000313" key="1">
    <source>
        <dbReference type="Proteomes" id="UP000095283"/>
    </source>
</evidence>
<sequence length="51" mass="5750">MAEGTTWCSYVVESSMNETKVKYILIEHLVIYLSTSKVTKSPKSAMPPEKL</sequence>
<dbReference type="WBParaSite" id="Hba_06735">
    <property type="protein sequence ID" value="Hba_06735"/>
    <property type="gene ID" value="Hba_06735"/>
</dbReference>
<dbReference type="AlphaFoldDB" id="A0A1I7WNL0"/>
<dbReference type="Proteomes" id="UP000095283">
    <property type="component" value="Unplaced"/>
</dbReference>
<organism evidence="1 2">
    <name type="scientific">Heterorhabditis bacteriophora</name>
    <name type="common">Entomopathogenic nematode worm</name>
    <dbReference type="NCBI Taxonomy" id="37862"/>
    <lineage>
        <taxon>Eukaryota</taxon>
        <taxon>Metazoa</taxon>
        <taxon>Ecdysozoa</taxon>
        <taxon>Nematoda</taxon>
        <taxon>Chromadorea</taxon>
        <taxon>Rhabditida</taxon>
        <taxon>Rhabditina</taxon>
        <taxon>Rhabditomorpha</taxon>
        <taxon>Strongyloidea</taxon>
        <taxon>Heterorhabditidae</taxon>
        <taxon>Heterorhabditis</taxon>
    </lineage>
</organism>
<proteinExistence type="predicted"/>
<name>A0A1I7WNL0_HETBA</name>
<reference evidence="2" key="1">
    <citation type="submission" date="2016-11" db="UniProtKB">
        <authorList>
            <consortium name="WormBaseParasite"/>
        </authorList>
    </citation>
    <scope>IDENTIFICATION</scope>
</reference>
<accession>A0A1I7WNL0</accession>
<evidence type="ECO:0000313" key="2">
    <source>
        <dbReference type="WBParaSite" id="Hba_06735"/>
    </source>
</evidence>
<keyword evidence="1" id="KW-1185">Reference proteome</keyword>
<protein>
    <submittedName>
        <fullName evidence="2">Uncharacterized protein</fullName>
    </submittedName>
</protein>